<gene>
    <name evidence="1" type="ORF">SAMN05192552_10405</name>
</gene>
<proteinExistence type="predicted"/>
<protein>
    <submittedName>
        <fullName evidence="1">Uncharacterized protein</fullName>
    </submittedName>
</protein>
<organism evidence="1 2">
    <name type="scientific">Natrinema hispanicum</name>
    <dbReference type="NCBI Taxonomy" id="392421"/>
    <lineage>
        <taxon>Archaea</taxon>
        <taxon>Methanobacteriati</taxon>
        <taxon>Methanobacteriota</taxon>
        <taxon>Stenosarchaea group</taxon>
        <taxon>Halobacteria</taxon>
        <taxon>Halobacteriales</taxon>
        <taxon>Natrialbaceae</taxon>
        <taxon>Natrinema</taxon>
    </lineage>
</organism>
<name>A0A1G6WT72_9EURY</name>
<evidence type="ECO:0000313" key="2">
    <source>
        <dbReference type="Proteomes" id="UP000324021"/>
    </source>
</evidence>
<evidence type="ECO:0000313" key="1">
    <source>
        <dbReference type="EMBL" id="SDD69004.1"/>
    </source>
</evidence>
<dbReference type="EMBL" id="FMZP01000040">
    <property type="protein sequence ID" value="SDD69004.1"/>
    <property type="molecule type" value="Genomic_DNA"/>
</dbReference>
<dbReference type="Proteomes" id="UP000324021">
    <property type="component" value="Unassembled WGS sequence"/>
</dbReference>
<accession>A0A1G6WT72</accession>
<dbReference type="AlphaFoldDB" id="A0A1G6WT72"/>
<sequence>MTNEHRVTITLELEHPITPGDLERAYCEIREQVGVDR</sequence>
<reference evidence="1 2" key="1">
    <citation type="submission" date="2016-10" db="EMBL/GenBank/DDBJ databases">
        <authorList>
            <person name="Varghese N."/>
            <person name="Submissions S."/>
        </authorList>
    </citation>
    <scope>NUCLEOTIDE SEQUENCE [LARGE SCALE GENOMIC DNA]</scope>
    <source>
        <strain evidence="1 2">CDM_1</strain>
    </source>
</reference>